<keyword evidence="1" id="KW-0472">Membrane</keyword>
<evidence type="ECO:0000313" key="2">
    <source>
        <dbReference type="EMBL" id="KUH58130.1"/>
    </source>
</evidence>
<feature type="transmembrane region" description="Helical" evidence="1">
    <location>
        <begin position="123"/>
        <end position="144"/>
    </location>
</feature>
<protein>
    <submittedName>
        <fullName evidence="2">Uncharacterized protein</fullName>
    </submittedName>
</protein>
<dbReference type="AlphaFoldDB" id="A0A100YUW2"/>
<keyword evidence="1" id="KW-0812">Transmembrane</keyword>
<dbReference type="OrthoDB" id="3192575at2"/>
<accession>A0A100YUW2</accession>
<feature type="transmembrane region" description="Helical" evidence="1">
    <location>
        <begin position="43"/>
        <end position="62"/>
    </location>
</feature>
<feature type="transmembrane region" description="Helical" evidence="1">
    <location>
        <begin position="12"/>
        <end position="31"/>
    </location>
</feature>
<name>A0A100YUW2_TRASO</name>
<keyword evidence="3" id="KW-1185">Reference proteome</keyword>
<organism evidence="2 3">
    <name type="scientific">Tractidigestivibacter scatoligenes</name>
    <name type="common">Olsenella scatoligenes</name>
    <dbReference type="NCBI Taxonomy" id="1299998"/>
    <lineage>
        <taxon>Bacteria</taxon>
        <taxon>Bacillati</taxon>
        <taxon>Actinomycetota</taxon>
        <taxon>Coriobacteriia</taxon>
        <taxon>Coriobacteriales</taxon>
        <taxon>Atopobiaceae</taxon>
        <taxon>Tractidigestivibacter</taxon>
    </lineage>
</organism>
<evidence type="ECO:0000313" key="3">
    <source>
        <dbReference type="Proteomes" id="UP000054078"/>
    </source>
</evidence>
<proteinExistence type="predicted"/>
<dbReference type="Proteomes" id="UP000054078">
    <property type="component" value="Unassembled WGS sequence"/>
</dbReference>
<sequence length="150" mass="15461">MGSAKKSMGAAGVFNAIVCLLSIVTFVLYVMNATRAYYVDLNPVIAALLVVAIAAEVIVLALGRGKEGYALAIVSDVLRVAVPCCLAVAGVMFISARVESLAQVLGSNLELGNVEAHEAATQAVAVIVISLVTWLFSVIAAFLGHGKSAK</sequence>
<evidence type="ECO:0000256" key="1">
    <source>
        <dbReference type="SAM" id="Phobius"/>
    </source>
</evidence>
<reference evidence="2 3" key="1">
    <citation type="submission" date="2015-12" db="EMBL/GenBank/DDBJ databases">
        <title>Draft Genome Sequence of Olsenella scatoligenes SK9K4T; a Producer of 3-Methylindole- (skatole) and 4-Methylphenol- (p-cresol) Isolated from Pig Feces.</title>
        <authorList>
            <person name="Li X."/>
            <person name="Borg B."/>
            <person name="Canibe N."/>
        </authorList>
    </citation>
    <scope>NUCLEOTIDE SEQUENCE [LARGE SCALE GENOMIC DNA]</scope>
    <source>
        <strain evidence="2 3">SK9K4</strain>
    </source>
</reference>
<keyword evidence="1" id="KW-1133">Transmembrane helix</keyword>
<dbReference type="EMBL" id="LOJF01000010">
    <property type="protein sequence ID" value="KUH58130.1"/>
    <property type="molecule type" value="Genomic_DNA"/>
</dbReference>
<dbReference type="RefSeq" id="WP_059055059.1">
    <property type="nucleotide sequence ID" value="NZ_LOJF01000010.1"/>
</dbReference>
<gene>
    <name evidence="2" type="ORF">AUL39_07905</name>
</gene>
<comment type="caution">
    <text evidence="2">The sequence shown here is derived from an EMBL/GenBank/DDBJ whole genome shotgun (WGS) entry which is preliminary data.</text>
</comment>
<dbReference type="STRING" id="1299998.AUL39_07905"/>
<feature type="transmembrane region" description="Helical" evidence="1">
    <location>
        <begin position="69"/>
        <end position="94"/>
    </location>
</feature>